<evidence type="ECO:0000256" key="7">
    <source>
        <dbReference type="ARBA" id="ARBA00023242"/>
    </source>
</evidence>
<reference evidence="10 11" key="1">
    <citation type="submission" date="2021-11" db="EMBL/GenBank/DDBJ databases">
        <title>Black yeast isolated from Biological Soil Crust.</title>
        <authorList>
            <person name="Kurbessoian T."/>
        </authorList>
    </citation>
    <scope>NUCLEOTIDE SEQUENCE [LARGE SCALE GENOMIC DNA]</scope>
    <source>
        <strain evidence="10 11">CCFEE 5522</strain>
    </source>
</reference>
<dbReference type="CDD" id="cd02440">
    <property type="entry name" value="AdoMet_MTases"/>
    <property type="match status" value="1"/>
</dbReference>
<evidence type="ECO:0000256" key="8">
    <source>
        <dbReference type="ARBA" id="ARBA00038158"/>
    </source>
</evidence>
<accession>A0AAV9JAP1</accession>
<evidence type="ECO:0000256" key="1">
    <source>
        <dbReference type="ARBA" id="ARBA00004123"/>
    </source>
</evidence>
<comment type="subcellular location">
    <subcellularLocation>
        <location evidence="1">Nucleus</location>
    </subcellularLocation>
</comment>
<evidence type="ECO:0008006" key="12">
    <source>
        <dbReference type="Google" id="ProtNLM"/>
    </source>
</evidence>
<dbReference type="AlphaFoldDB" id="A0AAV9JAP1"/>
<dbReference type="PANTHER" id="PTHR43591">
    <property type="entry name" value="METHYLTRANSFERASE"/>
    <property type="match status" value="1"/>
</dbReference>
<evidence type="ECO:0000313" key="10">
    <source>
        <dbReference type="EMBL" id="KAK4541920.1"/>
    </source>
</evidence>
<evidence type="ECO:0000256" key="3">
    <source>
        <dbReference type="ARBA" id="ARBA00022679"/>
    </source>
</evidence>
<keyword evidence="4" id="KW-0949">S-adenosyl-L-methionine</keyword>
<dbReference type="EMBL" id="JAVFHQ010000047">
    <property type="protein sequence ID" value="KAK4541920.1"/>
    <property type="molecule type" value="Genomic_DNA"/>
</dbReference>
<keyword evidence="11" id="KW-1185">Reference proteome</keyword>
<dbReference type="InterPro" id="IPR029063">
    <property type="entry name" value="SAM-dependent_MTases_sf"/>
</dbReference>
<dbReference type="Pfam" id="PF13489">
    <property type="entry name" value="Methyltransf_23"/>
    <property type="match status" value="1"/>
</dbReference>
<dbReference type="SUPFAM" id="SSF53335">
    <property type="entry name" value="S-adenosyl-L-methionine-dependent methyltransferases"/>
    <property type="match status" value="1"/>
</dbReference>
<evidence type="ECO:0000256" key="6">
    <source>
        <dbReference type="ARBA" id="ARBA00023163"/>
    </source>
</evidence>
<dbReference type="Proteomes" id="UP001324427">
    <property type="component" value="Unassembled WGS sequence"/>
</dbReference>
<comment type="caution">
    <text evidence="10">The sequence shown here is derived from an EMBL/GenBank/DDBJ whole genome shotgun (WGS) entry which is preliminary data.</text>
</comment>
<protein>
    <recommendedName>
        <fullName evidence="12">S-adenosyl-L-methionine-dependent methyltransferase</fullName>
    </recommendedName>
</protein>
<dbReference type="GO" id="GO:0032259">
    <property type="term" value="P:methylation"/>
    <property type="evidence" value="ECO:0007669"/>
    <property type="project" value="UniProtKB-KW"/>
</dbReference>
<dbReference type="GO" id="GO:0005634">
    <property type="term" value="C:nucleus"/>
    <property type="evidence" value="ECO:0007669"/>
    <property type="project" value="UniProtKB-SubCell"/>
</dbReference>
<evidence type="ECO:0000256" key="2">
    <source>
        <dbReference type="ARBA" id="ARBA00022603"/>
    </source>
</evidence>
<dbReference type="PANTHER" id="PTHR43591:SF30">
    <property type="entry name" value="PROTEIN-METHIONINE METHYLTRANSFERASE LAEA"/>
    <property type="match status" value="1"/>
</dbReference>
<dbReference type="GO" id="GO:0008168">
    <property type="term" value="F:methyltransferase activity"/>
    <property type="evidence" value="ECO:0007669"/>
    <property type="project" value="UniProtKB-KW"/>
</dbReference>
<evidence type="ECO:0000256" key="4">
    <source>
        <dbReference type="ARBA" id="ARBA00022691"/>
    </source>
</evidence>
<dbReference type="Gene3D" id="3.40.50.150">
    <property type="entry name" value="Vaccinia Virus protein VP39"/>
    <property type="match status" value="1"/>
</dbReference>
<evidence type="ECO:0000313" key="11">
    <source>
        <dbReference type="Proteomes" id="UP001324427"/>
    </source>
</evidence>
<organism evidence="10 11">
    <name type="scientific">Oleoguttula mirabilis</name>
    <dbReference type="NCBI Taxonomy" id="1507867"/>
    <lineage>
        <taxon>Eukaryota</taxon>
        <taxon>Fungi</taxon>
        <taxon>Dikarya</taxon>
        <taxon>Ascomycota</taxon>
        <taxon>Pezizomycotina</taxon>
        <taxon>Dothideomycetes</taxon>
        <taxon>Dothideomycetidae</taxon>
        <taxon>Mycosphaerellales</taxon>
        <taxon>Teratosphaeriaceae</taxon>
        <taxon>Oleoguttula</taxon>
    </lineage>
</organism>
<keyword evidence="7" id="KW-0539">Nucleus</keyword>
<proteinExistence type="inferred from homology"/>
<evidence type="ECO:0000256" key="5">
    <source>
        <dbReference type="ARBA" id="ARBA00023015"/>
    </source>
</evidence>
<keyword evidence="5" id="KW-0805">Transcription regulation</keyword>
<comment type="similarity">
    <text evidence="8">Belongs to the methyltransferase superfamily. LaeA methyltransferase family.</text>
</comment>
<gene>
    <name evidence="10" type="ORF">LTR36_007284</name>
</gene>
<name>A0AAV9JAP1_9PEZI</name>
<keyword evidence="3" id="KW-0808">Transferase</keyword>
<sequence length="327" mass="37852">MNLSSMLNEPLHMRKVLANGWHYYEWSRAAYPYPCDEREQDRLVYLNIMLYYKVDSPAWLHHATLPRVNGKVRVLDVLCGGGWWAQRLAELNPAYEVVGIDIVGHQPAVGYNREPNVDFIVPVDCMSDNWGVRPASFQLIHVGLAVGRVADYPAFYRNIFRHVAPGGHVELAEIDWRPRYDVEDPKPYEDAAALHEWWTNMREATRQHGHPIEYRQDTGELLEQAGFTDIRHIERRVQLFVPQWLDVVVHETSRDFRLAMGDADAKPWSGMSMELFTRFRGYNPGLVDHLDAKLVAAMNRSGSPFYFNVHIWTARKPGTQRPMTQAR</sequence>
<keyword evidence="2" id="KW-0489">Methyltransferase</keyword>
<comment type="catalytic activity">
    <reaction evidence="9">
        <text>L-methionyl-[protein] + S-adenosyl-L-methionine = S-methyl-L-methionyl-[protein] + S-adenosyl-L-homocysteine</text>
        <dbReference type="Rhea" id="RHEA:60560"/>
        <dbReference type="Rhea" id="RHEA-COMP:12313"/>
        <dbReference type="Rhea" id="RHEA-COMP:15592"/>
        <dbReference type="ChEBI" id="CHEBI:16044"/>
        <dbReference type="ChEBI" id="CHEBI:57856"/>
        <dbReference type="ChEBI" id="CHEBI:59789"/>
        <dbReference type="ChEBI" id="CHEBI:142742"/>
    </reaction>
    <physiologicalReaction direction="left-to-right" evidence="9">
        <dbReference type="Rhea" id="RHEA:60561"/>
    </physiologicalReaction>
</comment>
<evidence type="ECO:0000256" key="9">
    <source>
        <dbReference type="ARBA" id="ARBA00047870"/>
    </source>
</evidence>
<keyword evidence="6" id="KW-0804">Transcription</keyword>